<organism evidence="5 6">
    <name type="scientific">Deinococcus phoenicis</name>
    <dbReference type="NCBI Taxonomy" id="1476583"/>
    <lineage>
        <taxon>Bacteria</taxon>
        <taxon>Thermotogati</taxon>
        <taxon>Deinococcota</taxon>
        <taxon>Deinococci</taxon>
        <taxon>Deinococcales</taxon>
        <taxon>Deinococcaceae</taxon>
        <taxon>Deinococcus</taxon>
    </lineage>
</organism>
<sequence length="421" mass="45311">MKNLRLLALGLALAAGPLAGTAAAQQPVELQLWTWYLSPKFDTYIKDTLAAFEKANPGIKVRWFDKQDSLVQDFIASVNLGNAPDVVNLNIDETQKAAQNGFLRAVSDLSSPATLNATYYPQSVRNFTSGGKVYAYPWYGWLNEGVLLYNPDLLKKAGLTRAPRSLSEMLSYAKTIKDKTGAYGWVPALKDPNTASFLGYFYSEGLPIYDAGGKAAFNSPAHAALLGQYVNLYKGGYIPEDAVRREAFQIATELYAQNRVAMIVGGPQALTRIKDTNPTLYGKTVVTEAPLGKAGVQTGGSMSLVIPAASKHPREAAKLAAFLSNNANQLAFAKVVPIVPTTRAAQTAALFKQSGSDPVQRATALVGASGRFINPGYKAPGNSDDLYKNFNDNIEAAVLGKKTPQQALNDAAAYWNANMKK</sequence>
<comment type="similarity">
    <text evidence="1">Belongs to the bacterial solute-binding protein 1 family.</text>
</comment>
<dbReference type="InterPro" id="IPR006059">
    <property type="entry name" value="SBP"/>
</dbReference>
<dbReference type="OrthoDB" id="9769685at2"/>
<evidence type="ECO:0000256" key="3">
    <source>
        <dbReference type="ARBA" id="ARBA00022729"/>
    </source>
</evidence>
<evidence type="ECO:0000256" key="1">
    <source>
        <dbReference type="ARBA" id="ARBA00008520"/>
    </source>
</evidence>
<reference evidence="5 6" key="1">
    <citation type="submission" date="2014-03" db="EMBL/GenBank/DDBJ databases">
        <title>Draft genome sequence of Deinococcus phoenicis 1P10ME.</title>
        <authorList>
            <person name="Stepanov V.G."/>
            <person name="Vaishampayan P."/>
            <person name="Venkateswaran K."/>
            <person name="Fox G.E."/>
        </authorList>
    </citation>
    <scope>NUCLEOTIDE SEQUENCE [LARGE SCALE GENOMIC DNA]</scope>
    <source>
        <strain evidence="5 6">1P10ME</strain>
    </source>
</reference>
<gene>
    <name evidence="5" type="ORF">DEIPH_ctg026orf0064</name>
</gene>
<dbReference type="PATRIC" id="fig|1476583.3.peg.1798"/>
<dbReference type="EMBL" id="JHAC01000026">
    <property type="protein sequence ID" value="EYB68158.1"/>
    <property type="molecule type" value="Genomic_DNA"/>
</dbReference>
<comment type="caution">
    <text evidence="5">The sequence shown here is derived from an EMBL/GenBank/DDBJ whole genome shotgun (WGS) entry which is preliminary data.</text>
</comment>
<dbReference type="STRING" id="1476583.DEIPH_ctg026orf0064"/>
<proteinExistence type="inferred from homology"/>
<dbReference type="SUPFAM" id="SSF53850">
    <property type="entry name" value="Periplasmic binding protein-like II"/>
    <property type="match status" value="1"/>
</dbReference>
<feature type="signal peptide" evidence="4">
    <location>
        <begin position="1"/>
        <end position="24"/>
    </location>
</feature>
<dbReference type="eggNOG" id="COG1653">
    <property type="taxonomic scope" value="Bacteria"/>
</dbReference>
<dbReference type="PANTHER" id="PTHR30061:SF50">
    <property type="entry name" value="MALTOSE_MALTODEXTRIN-BINDING PERIPLASMIC PROTEIN"/>
    <property type="match status" value="1"/>
</dbReference>
<dbReference type="Gene3D" id="3.40.190.10">
    <property type="entry name" value="Periplasmic binding protein-like II"/>
    <property type="match status" value="1"/>
</dbReference>
<name>A0A016QQ15_9DEIO</name>
<evidence type="ECO:0000313" key="5">
    <source>
        <dbReference type="EMBL" id="EYB68158.1"/>
    </source>
</evidence>
<dbReference type="GO" id="GO:0042956">
    <property type="term" value="P:maltodextrin transmembrane transport"/>
    <property type="evidence" value="ECO:0007669"/>
    <property type="project" value="TreeGrafter"/>
</dbReference>
<dbReference type="Pfam" id="PF01547">
    <property type="entry name" value="SBP_bac_1"/>
    <property type="match status" value="1"/>
</dbReference>
<dbReference type="Proteomes" id="UP000020492">
    <property type="component" value="Unassembled WGS sequence"/>
</dbReference>
<accession>A0A016QQ15</accession>
<dbReference type="PANTHER" id="PTHR30061">
    <property type="entry name" value="MALTOSE-BINDING PERIPLASMIC PROTEIN"/>
    <property type="match status" value="1"/>
</dbReference>
<evidence type="ECO:0000256" key="2">
    <source>
        <dbReference type="ARBA" id="ARBA00022448"/>
    </source>
</evidence>
<feature type="chain" id="PRO_5001485603" evidence="4">
    <location>
        <begin position="25"/>
        <end position="421"/>
    </location>
</feature>
<evidence type="ECO:0000313" key="6">
    <source>
        <dbReference type="Proteomes" id="UP000020492"/>
    </source>
</evidence>
<dbReference type="GO" id="GO:0015768">
    <property type="term" value="P:maltose transport"/>
    <property type="evidence" value="ECO:0007669"/>
    <property type="project" value="TreeGrafter"/>
</dbReference>
<dbReference type="GO" id="GO:0055052">
    <property type="term" value="C:ATP-binding cassette (ABC) transporter complex, substrate-binding subunit-containing"/>
    <property type="evidence" value="ECO:0007669"/>
    <property type="project" value="TreeGrafter"/>
</dbReference>
<keyword evidence="6" id="KW-1185">Reference proteome</keyword>
<dbReference type="CDD" id="cd13585">
    <property type="entry name" value="PBP2_TMBP_like"/>
    <property type="match status" value="1"/>
</dbReference>
<keyword evidence="3 4" id="KW-0732">Signal</keyword>
<dbReference type="AlphaFoldDB" id="A0A016QQ15"/>
<protein>
    <submittedName>
        <fullName evidence="5">Periplasmic sugar-binding protein of sugar ABC transporter</fullName>
    </submittedName>
</protein>
<dbReference type="RefSeq" id="WP_034356990.1">
    <property type="nucleotide sequence ID" value="NZ_JHAC01000026.1"/>
</dbReference>
<evidence type="ECO:0000256" key="4">
    <source>
        <dbReference type="SAM" id="SignalP"/>
    </source>
</evidence>
<keyword evidence="2" id="KW-0813">Transport</keyword>
<dbReference type="GO" id="GO:1901982">
    <property type="term" value="F:maltose binding"/>
    <property type="evidence" value="ECO:0007669"/>
    <property type="project" value="TreeGrafter"/>
</dbReference>